<feature type="compositionally biased region" description="Polar residues" evidence="1">
    <location>
        <begin position="37"/>
        <end position="51"/>
    </location>
</feature>
<proteinExistence type="predicted"/>
<gene>
    <name evidence="2" type="ORF">RRG08_014553</name>
</gene>
<evidence type="ECO:0000256" key="1">
    <source>
        <dbReference type="SAM" id="MobiDB-lite"/>
    </source>
</evidence>
<reference evidence="2" key="1">
    <citation type="journal article" date="2023" name="G3 (Bethesda)">
        <title>A reference genome for the long-term kleptoplast-retaining sea slug Elysia crispata morphotype clarki.</title>
        <authorList>
            <person name="Eastman K.E."/>
            <person name="Pendleton A.L."/>
            <person name="Shaikh M.A."/>
            <person name="Suttiyut T."/>
            <person name="Ogas R."/>
            <person name="Tomko P."/>
            <person name="Gavelis G."/>
            <person name="Widhalm J.R."/>
            <person name="Wisecaver J.H."/>
        </authorList>
    </citation>
    <scope>NUCLEOTIDE SEQUENCE</scope>
    <source>
        <strain evidence="2">ECLA1</strain>
    </source>
</reference>
<accession>A0AAE0XYP6</accession>
<name>A0AAE0XYP6_9GAST</name>
<evidence type="ECO:0000313" key="3">
    <source>
        <dbReference type="Proteomes" id="UP001283361"/>
    </source>
</evidence>
<dbReference type="AlphaFoldDB" id="A0AAE0XYP6"/>
<sequence>MILNSPHLSTPVFSPASRLPTPLPLPTPSFTPYPHSPTRSFSSPYTNSQASSHRDFVDMSLMRRHSDHVRENNETVLQDRRKVDERQVELLAR</sequence>
<protein>
    <submittedName>
        <fullName evidence="2">Uncharacterized protein</fullName>
    </submittedName>
</protein>
<organism evidence="2 3">
    <name type="scientific">Elysia crispata</name>
    <name type="common">lettuce slug</name>
    <dbReference type="NCBI Taxonomy" id="231223"/>
    <lineage>
        <taxon>Eukaryota</taxon>
        <taxon>Metazoa</taxon>
        <taxon>Spiralia</taxon>
        <taxon>Lophotrochozoa</taxon>
        <taxon>Mollusca</taxon>
        <taxon>Gastropoda</taxon>
        <taxon>Heterobranchia</taxon>
        <taxon>Euthyneura</taxon>
        <taxon>Panpulmonata</taxon>
        <taxon>Sacoglossa</taxon>
        <taxon>Placobranchoidea</taxon>
        <taxon>Plakobranchidae</taxon>
        <taxon>Elysia</taxon>
    </lineage>
</organism>
<dbReference type="EMBL" id="JAWDGP010007304">
    <property type="protein sequence ID" value="KAK3726405.1"/>
    <property type="molecule type" value="Genomic_DNA"/>
</dbReference>
<feature type="region of interest" description="Disordered" evidence="1">
    <location>
        <begin position="1"/>
        <end position="54"/>
    </location>
</feature>
<feature type="compositionally biased region" description="Polar residues" evidence="1">
    <location>
        <begin position="1"/>
        <end position="12"/>
    </location>
</feature>
<feature type="compositionally biased region" description="Pro residues" evidence="1">
    <location>
        <begin position="21"/>
        <end position="35"/>
    </location>
</feature>
<keyword evidence="3" id="KW-1185">Reference proteome</keyword>
<evidence type="ECO:0000313" key="2">
    <source>
        <dbReference type="EMBL" id="KAK3726405.1"/>
    </source>
</evidence>
<dbReference type="Proteomes" id="UP001283361">
    <property type="component" value="Unassembled WGS sequence"/>
</dbReference>
<comment type="caution">
    <text evidence="2">The sequence shown here is derived from an EMBL/GenBank/DDBJ whole genome shotgun (WGS) entry which is preliminary data.</text>
</comment>